<dbReference type="OrthoDB" id="3648721at2"/>
<reference evidence="1" key="1">
    <citation type="submission" date="2016-01" db="EMBL/GenBank/DDBJ databases">
        <authorList>
            <person name="Mcilroy J.S."/>
            <person name="Karst M S."/>
            <person name="Albertsen M."/>
        </authorList>
    </citation>
    <scope>NUCLEOTIDE SEQUENCE</scope>
    <source>
        <strain evidence="1">Cfx-K</strain>
    </source>
</reference>
<dbReference type="AlphaFoldDB" id="A0A160T0H0"/>
<organism evidence="1 2">
    <name type="scientific">Candidatus Promineifilum breve</name>
    <dbReference type="NCBI Taxonomy" id="1806508"/>
    <lineage>
        <taxon>Bacteria</taxon>
        <taxon>Bacillati</taxon>
        <taxon>Chloroflexota</taxon>
        <taxon>Ardenticatenia</taxon>
        <taxon>Candidatus Promineifilales</taxon>
        <taxon>Candidatus Promineifilaceae</taxon>
        <taxon>Candidatus Promineifilum</taxon>
    </lineage>
</organism>
<dbReference type="RefSeq" id="WP_095041590.1">
    <property type="nucleotide sequence ID" value="NZ_LN890655.1"/>
</dbReference>
<keyword evidence="2" id="KW-1185">Reference proteome</keyword>
<proteinExistence type="predicted"/>
<gene>
    <name evidence="1" type="ORF">CFX0092_A0034</name>
</gene>
<sequence length="473" mass="50687">MAGKNADSTLLYFNGIDGATGGYALPPMSRNQLARYVLREPPADNLESLLAWESGALEGLGDPLDLSEPATAGWGVVFAADADPAIEAALAPLLDLRREQAGDLFHLFNGPNGVQRGESTADWLERQGTSPGPIRPEMVPYYLLLVGSPEEISFRFQTELDVAYAVGRIHFDSVAAYADYAASVARSETATAPRPRRLAFFGAINGDDPATNHTTTTLIDALAAALPTRAAGWEVATTRGPAATKAALSDLLGGPDAPAVLFCAGHGNVLPRDHPDQRRRQGALVTSDWPGPNEWAGRGPIPADCLMSGEDLAESADLTGQIAFFYACYGGGTPLRDEFAHLTFGNRPVQIAAAPFVADLPRRMLGRPGGAAAVVSHVERVWNCSYEWRGAGAQTAVFEQALARLMAGGRVGYAFDEFSRRYAHLAVLLNNLIEARHYGEPFDEDDLIFNWTANNDARGYVIIGDPAARIHQT</sequence>
<dbReference type="EMBL" id="LN890655">
    <property type="protein sequence ID" value="CUS01915.1"/>
    <property type="molecule type" value="Genomic_DNA"/>
</dbReference>
<evidence type="ECO:0000313" key="2">
    <source>
        <dbReference type="Proteomes" id="UP000215027"/>
    </source>
</evidence>
<dbReference type="KEGG" id="pbf:CFX0092_A0034"/>
<dbReference type="Proteomes" id="UP000215027">
    <property type="component" value="Chromosome I"/>
</dbReference>
<evidence type="ECO:0000313" key="1">
    <source>
        <dbReference type="EMBL" id="CUS01915.1"/>
    </source>
</evidence>
<protein>
    <submittedName>
        <fullName evidence="1">Uncharacterized protein</fullName>
    </submittedName>
</protein>
<name>A0A160T0H0_9CHLR</name>
<accession>A0A160T0H0</accession>